<feature type="non-terminal residue" evidence="1">
    <location>
        <position position="81"/>
    </location>
</feature>
<dbReference type="EMBL" id="JACEIK010000517">
    <property type="protein sequence ID" value="MCD7458382.1"/>
    <property type="molecule type" value="Genomic_DNA"/>
</dbReference>
<dbReference type="Proteomes" id="UP000823775">
    <property type="component" value="Unassembled WGS sequence"/>
</dbReference>
<comment type="caution">
    <text evidence="1">The sequence shown here is derived from an EMBL/GenBank/DDBJ whole genome shotgun (WGS) entry which is preliminary data.</text>
</comment>
<organism evidence="1 2">
    <name type="scientific">Datura stramonium</name>
    <name type="common">Jimsonweed</name>
    <name type="synonym">Common thornapple</name>
    <dbReference type="NCBI Taxonomy" id="4076"/>
    <lineage>
        <taxon>Eukaryota</taxon>
        <taxon>Viridiplantae</taxon>
        <taxon>Streptophyta</taxon>
        <taxon>Embryophyta</taxon>
        <taxon>Tracheophyta</taxon>
        <taxon>Spermatophyta</taxon>
        <taxon>Magnoliopsida</taxon>
        <taxon>eudicotyledons</taxon>
        <taxon>Gunneridae</taxon>
        <taxon>Pentapetalae</taxon>
        <taxon>asterids</taxon>
        <taxon>lamiids</taxon>
        <taxon>Solanales</taxon>
        <taxon>Solanaceae</taxon>
        <taxon>Solanoideae</taxon>
        <taxon>Datureae</taxon>
        <taxon>Datura</taxon>
    </lineage>
</organism>
<accession>A0ABS8SHI0</accession>
<name>A0ABS8SHI0_DATST</name>
<evidence type="ECO:0000313" key="2">
    <source>
        <dbReference type="Proteomes" id="UP000823775"/>
    </source>
</evidence>
<gene>
    <name evidence="1" type="ORF">HAX54_038046</name>
</gene>
<sequence length="81" mass="9598">MSYTIETLEKMIAQYRYEMGFNYGMDYRLWQVEVCLGMAVIQRQLLHSSAGGVVSFIYRYSIVELFYLSRLDFEKSGVSWE</sequence>
<keyword evidence="2" id="KW-1185">Reference proteome</keyword>
<proteinExistence type="predicted"/>
<protein>
    <submittedName>
        <fullName evidence="1">Uncharacterized protein</fullName>
    </submittedName>
</protein>
<evidence type="ECO:0000313" key="1">
    <source>
        <dbReference type="EMBL" id="MCD7458382.1"/>
    </source>
</evidence>
<reference evidence="1 2" key="1">
    <citation type="journal article" date="2021" name="BMC Genomics">
        <title>Datura genome reveals duplications of psychoactive alkaloid biosynthetic genes and high mutation rate following tissue culture.</title>
        <authorList>
            <person name="Rajewski A."/>
            <person name="Carter-House D."/>
            <person name="Stajich J."/>
            <person name="Litt A."/>
        </authorList>
    </citation>
    <scope>NUCLEOTIDE SEQUENCE [LARGE SCALE GENOMIC DNA]</scope>
    <source>
        <strain evidence="1">AR-01</strain>
    </source>
</reference>